<comment type="subcellular location">
    <subcellularLocation>
        <location evidence="2">Cell membrane</location>
        <topology evidence="2">Multi-pass membrane protein</topology>
    </subcellularLocation>
</comment>
<evidence type="ECO:0000313" key="22">
    <source>
        <dbReference type="EMBL" id="EMZ27937.1"/>
    </source>
</evidence>
<comment type="catalytic activity">
    <reaction evidence="1">
        <text>ATP + protein L-histidine = ADP + protein N-phospho-L-histidine.</text>
        <dbReference type="EC" id="2.7.13.3"/>
    </reaction>
</comment>
<protein>
    <recommendedName>
        <fullName evidence="16">Circadian input-output histidine kinase CikA</fullName>
        <ecNumber evidence="4">2.7.13.3</ecNumber>
    </recommendedName>
    <alternativeName>
        <fullName evidence="5">Stage 0 sporulation protein A homolog</fullName>
    </alternativeName>
</protein>
<comment type="caution">
    <text evidence="22">The sequence shown here is derived from an EMBL/GenBank/DDBJ whole genome shotgun (WGS) entry which is preliminary data.</text>
</comment>
<dbReference type="SUPFAM" id="SSF47384">
    <property type="entry name" value="Homodimeric domain of signal transducing histidine kinase"/>
    <property type="match status" value="1"/>
</dbReference>
<evidence type="ECO:0000256" key="10">
    <source>
        <dbReference type="ARBA" id="ARBA00022777"/>
    </source>
</evidence>
<organism evidence="22 23">
    <name type="scientific">Eubacterium plexicaudatum ASF492</name>
    <dbReference type="NCBI Taxonomy" id="1235802"/>
    <lineage>
        <taxon>Bacteria</taxon>
        <taxon>Bacillati</taxon>
        <taxon>Bacillota</taxon>
        <taxon>Clostridia</taxon>
        <taxon>Eubacteriales</taxon>
        <taxon>Eubacteriaceae</taxon>
        <taxon>Eubacterium</taxon>
    </lineage>
</organism>
<feature type="modified residue" description="4-aspartylphosphate" evidence="18">
    <location>
        <position position="608"/>
    </location>
</feature>
<dbReference type="SMART" id="SM00387">
    <property type="entry name" value="HATPase_c"/>
    <property type="match status" value="1"/>
</dbReference>
<dbReference type="PRINTS" id="PR00344">
    <property type="entry name" value="BCTRLSENSOR"/>
</dbReference>
<evidence type="ECO:0000256" key="3">
    <source>
        <dbReference type="ARBA" id="ARBA00006402"/>
    </source>
</evidence>
<gene>
    <name evidence="22" type="ORF">C823_02078</name>
</gene>
<comment type="function">
    <text evidence="15">May play the central regulatory role in sporulation. It may be an element of the effector pathway responsible for the activation of sporulation genes in response to nutritional stress. Spo0A may act in concert with spo0H (a sigma factor) to control the expression of some genes that are critical to the sporulation process.</text>
</comment>
<dbReference type="Pfam" id="PF01627">
    <property type="entry name" value="Hpt"/>
    <property type="match status" value="1"/>
</dbReference>
<dbReference type="STRING" id="1235802.C823_02078"/>
<dbReference type="InterPro" id="IPR036641">
    <property type="entry name" value="HPT_dom_sf"/>
</dbReference>
<dbReference type="CDD" id="cd16922">
    <property type="entry name" value="HATPase_EvgS-ArcB-TorS-like"/>
    <property type="match status" value="1"/>
</dbReference>
<dbReference type="Gene3D" id="3.30.565.10">
    <property type="entry name" value="Histidine kinase-like ATPase, C-terminal domain"/>
    <property type="match status" value="1"/>
</dbReference>
<dbReference type="PATRIC" id="fig|1235802.3.peg.2209"/>
<proteinExistence type="inferred from homology"/>
<evidence type="ECO:0000256" key="5">
    <source>
        <dbReference type="ARBA" id="ARBA00018672"/>
    </source>
</evidence>
<dbReference type="AlphaFoldDB" id="N2AEU3"/>
<dbReference type="GO" id="GO:0005524">
    <property type="term" value="F:ATP binding"/>
    <property type="evidence" value="ECO:0007669"/>
    <property type="project" value="UniProtKB-KW"/>
</dbReference>
<dbReference type="Pfam" id="PF00072">
    <property type="entry name" value="Response_reg"/>
    <property type="match status" value="1"/>
</dbReference>
<evidence type="ECO:0000256" key="1">
    <source>
        <dbReference type="ARBA" id="ARBA00000085"/>
    </source>
</evidence>
<feature type="domain" description="Histidine kinase" evidence="19">
    <location>
        <begin position="197"/>
        <end position="418"/>
    </location>
</feature>
<dbReference type="InterPro" id="IPR008207">
    <property type="entry name" value="Sig_transdc_His_kin_Hpt_dom"/>
</dbReference>
<dbReference type="Gene3D" id="1.20.120.160">
    <property type="entry name" value="HPT domain"/>
    <property type="match status" value="1"/>
</dbReference>
<evidence type="ECO:0000256" key="9">
    <source>
        <dbReference type="ARBA" id="ARBA00022741"/>
    </source>
</evidence>
<dbReference type="Gene3D" id="1.10.287.130">
    <property type="match status" value="1"/>
</dbReference>
<keyword evidence="10" id="KW-0808">Transferase</keyword>
<keyword evidence="12" id="KW-1133">Transmembrane helix</keyword>
<keyword evidence="10" id="KW-0418">Kinase</keyword>
<evidence type="ECO:0000256" key="7">
    <source>
        <dbReference type="ARBA" id="ARBA00022553"/>
    </source>
</evidence>
<dbReference type="InterPro" id="IPR003661">
    <property type="entry name" value="HisK_dim/P_dom"/>
</dbReference>
<feature type="domain" description="HPt" evidence="21">
    <location>
        <begin position="715"/>
        <end position="812"/>
    </location>
</feature>
<dbReference type="PROSITE" id="PS50894">
    <property type="entry name" value="HPT"/>
    <property type="match status" value="1"/>
</dbReference>
<dbReference type="eggNOG" id="COG2205">
    <property type="taxonomic scope" value="Bacteria"/>
</dbReference>
<dbReference type="InterPro" id="IPR003594">
    <property type="entry name" value="HATPase_dom"/>
</dbReference>
<keyword evidence="14" id="KW-0472">Membrane</keyword>
<dbReference type="Gene3D" id="3.40.50.2300">
    <property type="match status" value="1"/>
</dbReference>
<feature type="modified residue" description="Phosphohistidine" evidence="17">
    <location>
        <position position="754"/>
    </location>
</feature>
<comment type="similarity">
    <text evidence="3">In the N-terminal section; belongs to the phytochrome family.</text>
</comment>
<evidence type="ECO:0000256" key="4">
    <source>
        <dbReference type="ARBA" id="ARBA00012438"/>
    </source>
</evidence>
<evidence type="ECO:0000259" key="21">
    <source>
        <dbReference type="PROSITE" id="PS50894"/>
    </source>
</evidence>
<dbReference type="FunFam" id="3.30.565.10:FF:000010">
    <property type="entry name" value="Sensor histidine kinase RcsC"/>
    <property type="match status" value="1"/>
</dbReference>
<keyword evidence="11" id="KW-0067">ATP-binding</keyword>
<evidence type="ECO:0000256" key="18">
    <source>
        <dbReference type="PROSITE-ProRule" id="PRU00169"/>
    </source>
</evidence>
<dbReference type="Pfam" id="PF02518">
    <property type="entry name" value="HATPase_c"/>
    <property type="match status" value="1"/>
</dbReference>
<evidence type="ECO:0000256" key="6">
    <source>
        <dbReference type="ARBA" id="ARBA00022475"/>
    </source>
</evidence>
<evidence type="ECO:0000259" key="19">
    <source>
        <dbReference type="PROSITE" id="PS50109"/>
    </source>
</evidence>
<evidence type="ECO:0000256" key="8">
    <source>
        <dbReference type="ARBA" id="ARBA00022692"/>
    </source>
</evidence>
<keyword evidence="7 18" id="KW-0597">Phosphoprotein</keyword>
<dbReference type="PROSITE" id="PS50109">
    <property type="entry name" value="HIS_KIN"/>
    <property type="match status" value="1"/>
</dbReference>
<dbReference type="InterPro" id="IPR011006">
    <property type="entry name" value="CheY-like_superfamily"/>
</dbReference>
<evidence type="ECO:0000256" key="2">
    <source>
        <dbReference type="ARBA" id="ARBA00004651"/>
    </source>
</evidence>
<evidence type="ECO:0000256" key="12">
    <source>
        <dbReference type="ARBA" id="ARBA00022989"/>
    </source>
</evidence>
<dbReference type="Pfam" id="PF10114">
    <property type="entry name" value="PocR"/>
    <property type="match status" value="1"/>
</dbReference>
<keyword evidence="8" id="KW-0812">Transmembrane</keyword>
<dbReference type="CDD" id="cd00082">
    <property type="entry name" value="HisKA"/>
    <property type="match status" value="1"/>
</dbReference>
<keyword evidence="6" id="KW-1003">Cell membrane</keyword>
<keyword evidence="9" id="KW-0547">Nucleotide-binding</keyword>
<evidence type="ECO:0000256" key="17">
    <source>
        <dbReference type="PROSITE-ProRule" id="PRU00110"/>
    </source>
</evidence>
<dbReference type="EC" id="2.7.13.3" evidence="4"/>
<dbReference type="PROSITE" id="PS50110">
    <property type="entry name" value="RESPONSE_REGULATORY"/>
    <property type="match status" value="1"/>
</dbReference>
<dbReference type="CDD" id="cd17546">
    <property type="entry name" value="REC_hyHK_CKI1_RcsC-like"/>
    <property type="match status" value="1"/>
</dbReference>
<dbReference type="EMBL" id="AQFT01000066">
    <property type="protein sequence ID" value="EMZ27937.1"/>
    <property type="molecule type" value="Genomic_DNA"/>
</dbReference>
<dbReference type="InterPro" id="IPR036890">
    <property type="entry name" value="HATPase_C_sf"/>
</dbReference>
<dbReference type="InterPro" id="IPR001789">
    <property type="entry name" value="Sig_transdc_resp-reg_receiver"/>
</dbReference>
<evidence type="ECO:0000256" key="15">
    <source>
        <dbReference type="ARBA" id="ARBA00024867"/>
    </source>
</evidence>
<dbReference type="GO" id="GO:0005886">
    <property type="term" value="C:plasma membrane"/>
    <property type="evidence" value="ECO:0007669"/>
    <property type="project" value="UniProtKB-SubCell"/>
</dbReference>
<keyword evidence="13" id="KW-0902">Two-component regulatory system</keyword>
<dbReference type="GO" id="GO:0000155">
    <property type="term" value="F:phosphorelay sensor kinase activity"/>
    <property type="evidence" value="ECO:0007669"/>
    <property type="project" value="InterPro"/>
</dbReference>
<feature type="domain" description="Response regulatory" evidence="20">
    <location>
        <begin position="559"/>
        <end position="676"/>
    </location>
</feature>
<dbReference type="Pfam" id="PF00512">
    <property type="entry name" value="HisKA"/>
    <property type="match status" value="1"/>
</dbReference>
<accession>N2AEU3</accession>
<dbReference type="PANTHER" id="PTHR45339:SF1">
    <property type="entry name" value="HYBRID SIGNAL TRANSDUCTION HISTIDINE KINASE J"/>
    <property type="match status" value="1"/>
</dbReference>
<dbReference type="InterPro" id="IPR036097">
    <property type="entry name" value="HisK_dim/P_sf"/>
</dbReference>
<evidence type="ECO:0000259" key="20">
    <source>
        <dbReference type="PROSITE" id="PS50110"/>
    </source>
</evidence>
<evidence type="ECO:0000256" key="13">
    <source>
        <dbReference type="ARBA" id="ARBA00023012"/>
    </source>
</evidence>
<evidence type="ECO:0000313" key="23">
    <source>
        <dbReference type="Proteomes" id="UP000012589"/>
    </source>
</evidence>
<dbReference type="HOGENOM" id="CLU_000445_104_11_9"/>
<sequence length="894" mass="100412">MELENELILIDLIDADTLTTIEQAFCEMTEMSACISDPQGTPITAHCNTSPFCQLVKSSPAGRTRCEYCDKQGAAMALQNQAAVFYRCHAGLIDFAAPISIQNQVLGIFIVGQVLVEKPDDEKAAKHAQEIGIDPDNYLSCLHDIPVVTEEQINDAAEFLYALSNILSNIGCSRYKILKSNLELEQATQSKSDFLANMSHEIRTPMNAIIGMSEMAMREPLSPIAKDYINQIKTAGQTLLTIINDILDFSKVESGAIDIHETNYTPVTLISNIINAITTRIGTKDIEFIVNITPELPDELLGDHIRLNQIILNLTNNAVKFTRHGRIQLNIDYTTSDENNMVLQVSIDDTGSGIRKEDMAKLFDSFQRVDTRMTYRIEGSGLGLAITKQLLTQMNGDIRVDSEYGVGSSFSFSLPQQIIGNNPCAAVKDPKQIASAGLIQNQYVAAQLQLDIERLGVSYLPMNARQPLSLLSKYQINYFFIEHAMFSDEVEDYVRSHPELTAVLLVNYQTILEFDIPNLLVVRKPLYSINIADIFNQELFADSSNDNENPFDFIAPDATILIVDDNSVNLTVAAGLLEPLQMQIDTALSAQDAIEKVARHTYDLIFMDHMMPEVDGIEATHIIRRFYTNYDHVPIIALSANAVDGAEKLFLSEGMNDFVPKPIELGVILAALRRWLPQEKLQPVTPSLSSADQNRTLSIQIEEIDTQAALKLLGSEQLFWQVLEDYYHVIRKKAAYIQELEQKEDWKKYTIEVHALKSASKQIGASRLSFLAARMEQAGNEADAELIHKHTPELLRQYLAFDSILQQYFQTDTEADAEDKKQPATTTDLRKFFLMLRSAFENLDMDQMEDAIHTMRKYSYADDQKALFEQLCSAVAEIDTDASEDIIKMWETML</sequence>
<dbReference type="Proteomes" id="UP000012589">
    <property type="component" value="Unassembled WGS sequence"/>
</dbReference>
<dbReference type="SMART" id="SM00388">
    <property type="entry name" value="HisKA"/>
    <property type="match status" value="1"/>
</dbReference>
<dbReference type="SUPFAM" id="SSF55874">
    <property type="entry name" value="ATPase domain of HSP90 chaperone/DNA topoisomerase II/histidine kinase"/>
    <property type="match status" value="1"/>
</dbReference>
<reference evidence="22 23" key="1">
    <citation type="journal article" date="2014" name="Genome Announc.">
        <title>Draft genome sequences of the altered schaedler flora, a defined bacterial community from gnotobiotic mice.</title>
        <authorList>
            <person name="Wannemuehler M.J."/>
            <person name="Overstreet A.M."/>
            <person name="Ward D.V."/>
            <person name="Phillips G.J."/>
        </authorList>
    </citation>
    <scope>NUCLEOTIDE SEQUENCE [LARGE SCALE GENOMIC DNA]</scope>
    <source>
        <strain evidence="22 23">ASF492</strain>
    </source>
</reference>
<name>N2AEU3_9FIRM</name>
<dbReference type="PANTHER" id="PTHR45339">
    <property type="entry name" value="HYBRID SIGNAL TRANSDUCTION HISTIDINE KINASE J"/>
    <property type="match status" value="1"/>
</dbReference>
<dbReference type="InterPro" id="IPR018771">
    <property type="entry name" value="PocR_dom"/>
</dbReference>
<evidence type="ECO:0000256" key="11">
    <source>
        <dbReference type="ARBA" id="ARBA00022840"/>
    </source>
</evidence>
<dbReference type="SUPFAM" id="SSF52172">
    <property type="entry name" value="CheY-like"/>
    <property type="match status" value="1"/>
</dbReference>
<evidence type="ECO:0000256" key="14">
    <source>
        <dbReference type="ARBA" id="ARBA00023136"/>
    </source>
</evidence>
<dbReference type="InterPro" id="IPR004358">
    <property type="entry name" value="Sig_transdc_His_kin-like_C"/>
</dbReference>
<dbReference type="SMART" id="SM00448">
    <property type="entry name" value="REC"/>
    <property type="match status" value="1"/>
</dbReference>
<dbReference type="SUPFAM" id="SSF47226">
    <property type="entry name" value="Histidine-containing phosphotransfer domain, HPT domain"/>
    <property type="match status" value="1"/>
</dbReference>
<keyword evidence="23" id="KW-1185">Reference proteome</keyword>
<evidence type="ECO:0000256" key="16">
    <source>
        <dbReference type="ARBA" id="ARBA00074306"/>
    </source>
</evidence>
<dbReference type="InterPro" id="IPR005467">
    <property type="entry name" value="His_kinase_dom"/>
</dbReference>